<dbReference type="Proteomes" id="UP000887159">
    <property type="component" value="Unassembled WGS sequence"/>
</dbReference>
<comment type="caution">
    <text evidence="3">The sequence shown here is derived from an EMBL/GenBank/DDBJ whole genome shotgun (WGS) entry which is preliminary data.</text>
</comment>
<evidence type="ECO:0000313" key="3">
    <source>
        <dbReference type="EMBL" id="GFY29033.1"/>
    </source>
</evidence>
<dbReference type="PANTHER" id="PTHR24322">
    <property type="entry name" value="PKSB"/>
    <property type="match status" value="1"/>
</dbReference>
<dbReference type="AlphaFoldDB" id="A0A8X6W666"/>
<accession>A0A8X6W666</accession>
<dbReference type="SUPFAM" id="SSF51735">
    <property type="entry name" value="NAD(P)-binding Rossmann-fold domains"/>
    <property type="match status" value="1"/>
</dbReference>
<dbReference type="GO" id="GO:0016616">
    <property type="term" value="F:oxidoreductase activity, acting on the CH-OH group of donors, NAD or NADP as acceptor"/>
    <property type="evidence" value="ECO:0007669"/>
    <property type="project" value="TreeGrafter"/>
</dbReference>
<keyword evidence="2" id="KW-0560">Oxidoreductase</keyword>
<gene>
    <name evidence="3" type="primary">Sdr16c5_0</name>
    <name evidence="3" type="ORF">TNCV_4721611</name>
</gene>
<dbReference type="EMBL" id="BMAU01021387">
    <property type="protein sequence ID" value="GFY29033.1"/>
    <property type="molecule type" value="Genomic_DNA"/>
</dbReference>
<dbReference type="PANTHER" id="PTHR24322:SF736">
    <property type="entry name" value="RETINOL DEHYDROGENASE 10"/>
    <property type="match status" value="1"/>
</dbReference>
<dbReference type="Gene3D" id="3.40.50.720">
    <property type="entry name" value="NAD(P)-binding Rossmann-like Domain"/>
    <property type="match status" value="2"/>
</dbReference>
<name>A0A8X6W666_TRICX</name>
<sequence length="136" mass="15362">MHSSSGANRPFKDQQWLRILQWDAGGFSHEKRTQLMSILISQDIDVFILVISLGVHYEKLKEVTEEIQQEGFTAFWFVCDVTSEEDVNAKARQVEQKAGETIRAFLPNMEKNNHGHIVGVSSCAGLVGHVNQIDYS</sequence>
<evidence type="ECO:0000256" key="1">
    <source>
        <dbReference type="ARBA" id="ARBA00006484"/>
    </source>
</evidence>
<reference evidence="3" key="1">
    <citation type="submission" date="2020-08" db="EMBL/GenBank/DDBJ databases">
        <title>Multicomponent nature underlies the extraordinary mechanical properties of spider dragline silk.</title>
        <authorList>
            <person name="Kono N."/>
            <person name="Nakamura H."/>
            <person name="Mori M."/>
            <person name="Yoshida Y."/>
            <person name="Ohtoshi R."/>
            <person name="Malay A.D."/>
            <person name="Moran D.A.P."/>
            <person name="Tomita M."/>
            <person name="Numata K."/>
            <person name="Arakawa K."/>
        </authorList>
    </citation>
    <scope>NUCLEOTIDE SEQUENCE</scope>
</reference>
<keyword evidence="4" id="KW-1185">Reference proteome</keyword>
<protein>
    <submittedName>
        <fullName evidence="3">Epidermal retinol dehydrogenase 2</fullName>
    </submittedName>
</protein>
<dbReference type="InterPro" id="IPR036291">
    <property type="entry name" value="NAD(P)-bd_dom_sf"/>
</dbReference>
<evidence type="ECO:0000313" key="4">
    <source>
        <dbReference type="Proteomes" id="UP000887159"/>
    </source>
</evidence>
<proteinExistence type="inferred from homology"/>
<evidence type="ECO:0000256" key="2">
    <source>
        <dbReference type="ARBA" id="ARBA00023002"/>
    </source>
</evidence>
<dbReference type="GO" id="GO:0005811">
    <property type="term" value="C:lipid droplet"/>
    <property type="evidence" value="ECO:0007669"/>
    <property type="project" value="TreeGrafter"/>
</dbReference>
<comment type="similarity">
    <text evidence="1">Belongs to the short-chain dehydrogenases/reductases (SDR) family.</text>
</comment>
<organism evidence="3 4">
    <name type="scientific">Trichonephila clavipes</name>
    <name type="common">Golden silk orbweaver</name>
    <name type="synonym">Nephila clavipes</name>
    <dbReference type="NCBI Taxonomy" id="2585209"/>
    <lineage>
        <taxon>Eukaryota</taxon>
        <taxon>Metazoa</taxon>
        <taxon>Ecdysozoa</taxon>
        <taxon>Arthropoda</taxon>
        <taxon>Chelicerata</taxon>
        <taxon>Arachnida</taxon>
        <taxon>Araneae</taxon>
        <taxon>Araneomorphae</taxon>
        <taxon>Entelegynae</taxon>
        <taxon>Araneoidea</taxon>
        <taxon>Nephilidae</taxon>
        <taxon>Trichonephila</taxon>
    </lineage>
</organism>